<sequence length="172" mass="19598">MNIPLNLPPSPSLKVDPPTPPCLEVCCSSCRWRSRSFHVATVRLQRYFVAAKIEADLLCSSNFFRHHVQFIEGTLKSFFHDLVLLRFVLFLAFFSPLSVFDFALSKMLLLFIFRPSNSPVSRSRTDVTAVTVWIGLDTEFSAKLGKTRIGEVKIRIRTAVPSRNGRVLNHWS</sequence>
<keyword evidence="1" id="KW-0812">Transmembrane</keyword>
<name>A0A7C9A0A3_OPUST</name>
<feature type="transmembrane region" description="Helical" evidence="1">
    <location>
        <begin position="83"/>
        <end position="104"/>
    </location>
</feature>
<evidence type="ECO:0000256" key="1">
    <source>
        <dbReference type="SAM" id="Phobius"/>
    </source>
</evidence>
<reference evidence="2" key="1">
    <citation type="journal article" date="2013" name="J. Plant Res.">
        <title>Effect of fungi and light on seed germination of three Opuntia species from semiarid lands of central Mexico.</title>
        <authorList>
            <person name="Delgado-Sanchez P."/>
            <person name="Jimenez-Bremont J.F."/>
            <person name="Guerrero-Gonzalez Mde L."/>
            <person name="Flores J."/>
        </authorList>
    </citation>
    <scope>NUCLEOTIDE SEQUENCE</scope>
    <source>
        <tissue evidence="2">Cladode</tissue>
    </source>
</reference>
<keyword evidence="1" id="KW-1133">Transmembrane helix</keyword>
<reference evidence="2" key="2">
    <citation type="submission" date="2020-07" db="EMBL/GenBank/DDBJ databases">
        <authorList>
            <person name="Vera ALvarez R."/>
            <person name="Arias-Moreno D.M."/>
            <person name="Jimenez-Jacinto V."/>
            <person name="Jimenez-Bremont J.F."/>
            <person name="Swaminathan K."/>
            <person name="Moose S.P."/>
            <person name="Guerrero-Gonzalez M.L."/>
            <person name="Marino-Ramirez L."/>
            <person name="Landsman D."/>
            <person name="Rodriguez-Kessler M."/>
            <person name="Delgado-Sanchez P."/>
        </authorList>
    </citation>
    <scope>NUCLEOTIDE SEQUENCE</scope>
    <source>
        <tissue evidence="2">Cladode</tissue>
    </source>
</reference>
<protein>
    <submittedName>
        <fullName evidence="2">Uncharacterized protein</fullName>
    </submittedName>
</protein>
<dbReference type="EMBL" id="GISG01181682">
    <property type="protein sequence ID" value="MBA4653995.1"/>
    <property type="molecule type" value="Transcribed_RNA"/>
</dbReference>
<dbReference type="AlphaFoldDB" id="A0A7C9A0A3"/>
<accession>A0A7C9A0A3</accession>
<evidence type="ECO:0000313" key="2">
    <source>
        <dbReference type="EMBL" id="MBA4653995.1"/>
    </source>
</evidence>
<proteinExistence type="predicted"/>
<organism evidence="2">
    <name type="scientific">Opuntia streptacantha</name>
    <name type="common">Prickly pear cactus</name>
    <name type="synonym">Opuntia cardona</name>
    <dbReference type="NCBI Taxonomy" id="393608"/>
    <lineage>
        <taxon>Eukaryota</taxon>
        <taxon>Viridiplantae</taxon>
        <taxon>Streptophyta</taxon>
        <taxon>Embryophyta</taxon>
        <taxon>Tracheophyta</taxon>
        <taxon>Spermatophyta</taxon>
        <taxon>Magnoliopsida</taxon>
        <taxon>eudicotyledons</taxon>
        <taxon>Gunneridae</taxon>
        <taxon>Pentapetalae</taxon>
        <taxon>Caryophyllales</taxon>
        <taxon>Cactineae</taxon>
        <taxon>Cactaceae</taxon>
        <taxon>Opuntioideae</taxon>
        <taxon>Opuntia</taxon>
    </lineage>
</organism>
<keyword evidence="1" id="KW-0472">Membrane</keyword>